<comment type="subcellular location">
    <subcellularLocation>
        <location evidence="1">Cell membrane</location>
        <topology evidence="1">Multi-pass membrane protein</topology>
    </subcellularLocation>
</comment>
<dbReference type="PANTHER" id="PTHR30572:SF18">
    <property type="entry name" value="ABC-TYPE MACROLIDE FAMILY EXPORT SYSTEM PERMEASE COMPONENT 2"/>
    <property type="match status" value="1"/>
</dbReference>
<evidence type="ECO:0000256" key="5">
    <source>
        <dbReference type="ARBA" id="ARBA00023136"/>
    </source>
</evidence>
<dbReference type="InterPro" id="IPR003838">
    <property type="entry name" value="ABC3_permease_C"/>
</dbReference>
<name>A0A1H1T238_MUCMA</name>
<evidence type="ECO:0000259" key="8">
    <source>
        <dbReference type="Pfam" id="PF12704"/>
    </source>
</evidence>
<feature type="domain" description="MacB-like periplasmic core" evidence="8">
    <location>
        <begin position="523"/>
        <end position="634"/>
    </location>
</feature>
<keyword evidence="5 6" id="KW-0472">Membrane</keyword>
<gene>
    <name evidence="9" type="ORF">SAMN05216490_1348</name>
</gene>
<evidence type="ECO:0000256" key="1">
    <source>
        <dbReference type="ARBA" id="ARBA00004651"/>
    </source>
</evidence>
<feature type="domain" description="ABC3 transporter permease C-terminal" evidence="7">
    <location>
        <begin position="290"/>
        <end position="395"/>
    </location>
</feature>
<dbReference type="OrthoDB" id="1451596at2"/>
<feature type="transmembrane region" description="Helical" evidence="6">
    <location>
        <begin position="376"/>
        <end position="395"/>
    </location>
</feature>
<dbReference type="Pfam" id="PF02687">
    <property type="entry name" value="FtsX"/>
    <property type="match status" value="2"/>
</dbReference>
<evidence type="ECO:0000313" key="10">
    <source>
        <dbReference type="Proteomes" id="UP000199679"/>
    </source>
</evidence>
<feature type="transmembrane region" description="Helical" evidence="6">
    <location>
        <begin position="698"/>
        <end position="715"/>
    </location>
</feature>
<keyword evidence="2" id="KW-1003">Cell membrane</keyword>
<dbReference type="RefSeq" id="WP_091370558.1">
    <property type="nucleotide sequence ID" value="NZ_LT629740.1"/>
</dbReference>
<evidence type="ECO:0000259" key="7">
    <source>
        <dbReference type="Pfam" id="PF02687"/>
    </source>
</evidence>
<protein>
    <submittedName>
        <fullName evidence="9">MacB-like core domain-containing protein</fullName>
    </submittedName>
</protein>
<feature type="transmembrane region" description="Helical" evidence="6">
    <location>
        <begin position="426"/>
        <end position="446"/>
    </location>
</feature>
<evidence type="ECO:0000256" key="2">
    <source>
        <dbReference type="ARBA" id="ARBA00022475"/>
    </source>
</evidence>
<feature type="transmembrane region" description="Helical" evidence="6">
    <location>
        <begin position="331"/>
        <end position="356"/>
    </location>
</feature>
<proteinExistence type="predicted"/>
<dbReference type="InterPro" id="IPR050250">
    <property type="entry name" value="Macrolide_Exporter_MacB"/>
</dbReference>
<feature type="domain" description="ABC3 transporter permease C-terminal" evidence="7">
    <location>
        <begin position="670"/>
        <end position="783"/>
    </location>
</feature>
<evidence type="ECO:0000256" key="6">
    <source>
        <dbReference type="SAM" id="Phobius"/>
    </source>
</evidence>
<feature type="transmembrane region" description="Helical" evidence="6">
    <location>
        <begin position="750"/>
        <end position="776"/>
    </location>
</feature>
<feature type="transmembrane region" description="Helical" evidence="6">
    <location>
        <begin position="21"/>
        <end position="41"/>
    </location>
</feature>
<evidence type="ECO:0000313" key="9">
    <source>
        <dbReference type="EMBL" id="SDS54325.1"/>
    </source>
</evidence>
<accession>A0A1H1T238</accession>
<dbReference type="GO" id="GO:0005886">
    <property type="term" value="C:plasma membrane"/>
    <property type="evidence" value="ECO:0007669"/>
    <property type="project" value="UniProtKB-SubCell"/>
</dbReference>
<dbReference type="EMBL" id="LT629740">
    <property type="protein sequence ID" value="SDS54325.1"/>
    <property type="molecule type" value="Genomic_DNA"/>
</dbReference>
<keyword evidence="10" id="KW-1185">Reference proteome</keyword>
<reference evidence="9 10" key="1">
    <citation type="submission" date="2016-10" db="EMBL/GenBank/DDBJ databases">
        <authorList>
            <person name="de Groot N.N."/>
        </authorList>
    </citation>
    <scope>NUCLEOTIDE SEQUENCE [LARGE SCALE GENOMIC DNA]</scope>
    <source>
        <strain evidence="9 10">MP1X4</strain>
    </source>
</reference>
<dbReference type="STRING" id="652787.SAMN05216490_1348"/>
<feature type="transmembrane region" description="Helical" evidence="6">
    <location>
        <begin position="667"/>
        <end position="691"/>
    </location>
</feature>
<keyword evidence="3 6" id="KW-0812">Transmembrane</keyword>
<keyword evidence="4 6" id="KW-1133">Transmembrane helix</keyword>
<organism evidence="9 10">
    <name type="scientific">Mucilaginibacter mallensis</name>
    <dbReference type="NCBI Taxonomy" id="652787"/>
    <lineage>
        <taxon>Bacteria</taxon>
        <taxon>Pseudomonadati</taxon>
        <taxon>Bacteroidota</taxon>
        <taxon>Sphingobacteriia</taxon>
        <taxon>Sphingobacteriales</taxon>
        <taxon>Sphingobacteriaceae</taxon>
        <taxon>Mucilaginibacter</taxon>
    </lineage>
</organism>
<sequence length="790" mass="87789">MIKNYLKIAWRNILSNKVYSALNILGLATGMVVALVIGLWVQYQYSYDKSLPDYGQLYQVRRNFNSNGTTLTFSSTSLKLADALRNNIPEIEGVAESDWMWAHGLKVDNRKFYLPGAQLGSDFLKMFKYPFIEGNAQTALKEPYSIVLTESTAKALFGNENSLGKTVRIDNQHDVKVTGVIKDLPANSSFWFKYVLPFSYFEQTQSWVKAARTGNFAYNGFQIFVKLKPGISYAQVEPKIRDIEKTEPDNINARNSKVIMQPLQDWHLYSEYKNGIANSGFIDYVHIFSVIGLLVLIIACINFINLSTARSEKRAREVGVRKAIGSLRSDLIFQFLIESTLVTFISFLCCLAMVTMVLPSFNSLAGTSIVIPYSSFYFWLILTACVSLTALIAGAKPAFYLSSFNPVQVLKGTIGSGKSKSFSRQVLVVVQFTCSIALIISTVIIYQQIRFAKDRPTGYSIDRLVATDLNDDLDHNYIALKNELLQSGLVQSATTATSPATDVTSHSDIDHWPGKLPGETVEMGNIGVSDDYFKTLGMKIIAGRDFLPGAKTDSSNVVLNEAAVKRLRLKDPVNQILVDGKQQLRIVGVVKDALMISPFAPADPTLFFPGKGGNMIYKLSPNVPTHEAVEKITAIFNKYNPGFPFDYRFVDDVYNKKFQLEMLIGKLSGIFAGLAIFISCLGLFGLAAFVAEQRAKEIGIRKVLGATIVQVWLLLSKDFILLVMISCIIASPLAYYFLQHWLMKYDYRISIGPGVFLVSALLAIIITLATISFQAIKAALMNPVKSLKSE</sequence>
<feature type="domain" description="MacB-like periplasmic core" evidence="8">
    <location>
        <begin position="20"/>
        <end position="242"/>
    </location>
</feature>
<feature type="transmembrane region" description="Helical" evidence="6">
    <location>
        <begin position="284"/>
        <end position="306"/>
    </location>
</feature>
<evidence type="ECO:0000256" key="4">
    <source>
        <dbReference type="ARBA" id="ARBA00022989"/>
    </source>
</evidence>
<dbReference type="Proteomes" id="UP000199679">
    <property type="component" value="Chromosome I"/>
</dbReference>
<dbReference type="PANTHER" id="PTHR30572">
    <property type="entry name" value="MEMBRANE COMPONENT OF TRANSPORTER-RELATED"/>
    <property type="match status" value="1"/>
</dbReference>
<dbReference type="GO" id="GO:0022857">
    <property type="term" value="F:transmembrane transporter activity"/>
    <property type="evidence" value="ECO:0007669"/>
    <property type="project" value="TreeGrafter"/>
</dbReference>
<dbReference type="InterPro" id="IPR025857">
    <property type="entry name" value="MacB_PCD"/>
</dbReference>
<evidence type="ECO:0000256" key="3">
    <source>
        <dbReference type="ARBA" id="ARBA00022692"/>
    </source>
</evidence>
<dbReference type="AlphaFoldDB" id="A0A1H1T238"/>
<feature type="transmembrane region" description="Helical" evidence="6">
    <location>
        <begin position="721"/>
        <end position="738"/>
    </location>
</feature>
<dbReference type="Pfam" id="PF12704">
    <property type="entry name" value="MacB_PCD"/>
    <property type="match status" value="2"/>
</dbReference>